<evidence type="ECO:0000256" key="6">
    <source>
        <dbReference type="ARBA" id="ARBA00022679"/>
    </source>
</evidence>
<organism evidence="12 13">
    <name type="scientific">Chlamydomonas eustigma</name>
    <dbReference type="NCBI Taxonomy" id="1157962"/>
    <lineage>
        <taxon>Eukaryota</taxon>
        <taxon>Viridiplantae</taxon>
        <taxon>Chlorophyta</taxon>
        <taxon>core chlorophytes</taxon>
        <taxon>Chlorophyceae</taxon>
        <taxon>CS clade</taxon>
        <taxon>Chlamydomonadales</taxon>
        <taxon>Chlamydomonadaceae</taxon>
        <taxon>Chlamydomonas</taxon>
    </lineage>
</organism>
<evidence type="ECO:0000259" key="10">
    <source>
        <dbReference type="Pfam" id="PF00534"/>
    </source>
</evidence>
<dbReference type="CDD" id="cd03791">
    <property type="entry name" value="GT5_Glycogen_synthase_DULL1-like"/>
    <property type="match status" value="1"/>
</dbReference>
<evidence type="ECO:0000256" key="9">
    <source>
        <dbReference type="SAM" id="MobiDB-lite"/>
    </source>
</evidence>
<dbReference type="Gene3D" id="3.40.50.2000">
    <property type="entry name" value="Glycogen Phosphorylase B"/>
    <property type="match status" value="2"/>
</dbReference>
<proteinExistence type="inferred from homology"/>
<evidence type="ECO:0000313" key="13">
    <source>
        <dbReference type="Proteomes" id="UP000232323"/>
    </source>
</evidence>
<dbReference type="UniPathway" id="UPA00152"/>
<feature type="compositionally biased region" description="Low complexity" evidence="9">
    <location>
        <begin position="692"/>
        <end position="710"/>
    </location>
</feature>
<dbReference type="GO" id="GO:0019252">
    <property type="term" value="P:starch biosynthetic process"/>
    <property type="evidence" value="ECO:0007669"/>
    <property type="project" value="UniProtKB-UniRule"/>
</dbReference>
<dbReference type="Proteomes" id="UP000232323">
    <property type="component" value="Unassembled WGS sequence"/>
</dbReference>
<keyword evidence="4" id="KW-0934">Plastid</keyword>
<feature type="compositionally biased region" description="Low complexity" evidence="9">
    <location>
        <begin position="633"/>
        <end position="657"/>
    </location>
</feature>
<reference evidence="12 13" key="1">
    <citation type="submission" date="2017-08" db="EMBL/GenBank/DDBJ databases">
        <title>Acidophilic green algal genome provides insights into adaptation to an acidic environment.</title>
        <authorList>
            <person name="Hirooka S."/>
            <person name="Hirose Y."/>
            <person name="Kanesaki Y."/>
            <person name="Higuchi S."/>
            <person name="Fujiwara T."/>
            <person name="Onuma R."/>
            <person name="Era A."/>
            <person name="Ohbayashi R."/>
            <person name="Uzuka A."/>
            <person name="Nozaki H."/>
            <person name="Yoshikawa H."/>
            <person name="Miyagishima S.Y."/>
        </authorList>
    </citation>
    <scope>NUCLEOTIDE SEQUENCE [LARGE SCALE GENOMIC DNA]</scope>
    <source>
        <strain evidence="12 13">NIES-2499</strain>
    </source>
</reference>
<evidence type="ECO:0000256" key="8">
    <source>
        <dbReference type="RuleBase" id="RU361232"/>
    </source>
</evidence>
<comment type="subcellular location">
    <subcellularLocation>
        <location evidence="8">Plastid</location>
        <location evidence="8">Chloroplast</location>
    </subcellularLocation>
    <subcellularLocation>
        <location evidence="8">Plastid</location>
        <location evidence="8">Amyloplast</location>
    </subcellularLocation>
</comment>
<dbReference type="InterPro" id="IPR011835">
    <property type="entry name" value="GS/SS"/>
</dbReference>
<comment type="similarity">
    <text evidence="2 8">Belongs to the glycosyltransferase 1 family. Bacterial/plant glycogen synthase subfamily.</text>
</comment>
<dbReference type="HAMAP" id="MF_00484">
    <property type="entry name" value="Glycogen_synth"/>
    <property type="match status" value="1"/>
</dbReference>
<dbReference type="InterPro" id="IPR013534">
    <property type="entry name" value="Starch_synth_cat_dom"/>
</dbReference>
<protein>
    <recommendedName>
        <fullName evidence="8">Starch synthase, chloroplastic/amyloplastic</fullName>
        <ecNumber evidence="8">2.4.1.-</ecNumber>
    </recommendedName>
</protein>
<dbReference type="InterPro" id="IPR001296">
    <property type="entry name" value="Glyco_trans_1"/>
</dbReference>
<dbReference type="Pfam" id="PF08323">
    <property type="entry name" value="Glyco_transf_5"/>
    <property type="match status" value="1"/>
</dbReference>
<evidence type="ECO:0000313" key="12">
    <source>
        <dbReference type="EMBL" id="GAX78592.1"/>
    </source>
</evidence>
<feature type="compositionally biased region" description="Low complexity" evidence="9">
    <location>
        <begin position="668"/>
        <end position="681"/>
    </location>
</feature>
<dbReference type="EMBL" id="BEGY01000033">
    <property type="protein sequence ID" value="GAX78592.1"/>
    <property type="molecule type" value="Genomic_DNA"/>
</dbReference>
<evidence type="ECO:0000259" key="11">
    <source>
        <dbReference type="Pfam" id="PF08323"/>
    </source>
</evidence>
<keyword evidence="6" id="KW-0808">Transferase</keyword>
<evidence type="ECO:0000256" key="2">
    <source>
        <dbReference type="ARBA" id="ARBA00010281"/>
    </source>
</evidence>
<accession>A0A250X6S9</accession>
<dbReference type="EC" id="2.4.1.-" evidence="8"/>
<dbReference type="SUPFAM" id="SSF53756">
    <property type="entry name" value="UDP-Glycosyltransferase/glycogen phosphorylase"/>
    <property type="match status" value="1"/>
</dbReference>
<dbReference type="Pfam" id="PF00534">
    <property type="entry name" value="Glycos_transf_1"/>
    <property type="match status" value="1"/>
</dbReference>
<gene>
    <name evidence="12" type="ORF">CEUSTIGMA_g6031.t1</name>
</gene>
<dbReference type="GO" id="GO:0004373">
    <property type="term" value="F:alpha-1,4-glucan glucosyltransferase (UDP-glucose donor) activity"/>
    <property type="evidence" value="ECO:0007669"/>
    <property type="project" value="InterPro"/>
</dbReference>
<dbReference type="PANTHER" id="PTHR45825:SF3">
    <property type="entry name" value="GRANULE-BOUND STARCH SYNTHASE 1, CHLOROPLASTIC_AMYLOPLASTIC"/>
    <property type="match status" value="1"/>
</dbReference>
<keyword evidence="8" id="KW-0035">Amyloplast</keyword>
<comment type="caution">
    <text evidence="12">The sequence shown here is derived from an EMBL/GenBank/DDBJ whole genome shotgun (WGS) entry which is preliminary data.</text>
</comment>
<evidence type="ECO:0000256" key="3">
    <source>
        <dbReference type="ARBA" id="ARBA00022528"/>
    </source>
</evidence>
<evidence type="ECO:0000256" key="7">
    <source>
        <dbReference type="ARBA" id="ARBA00022922"/>
    </source>
</evidence>
<keyword evidence="5 8" id="KW-0328">Glycosyltransferase</keyword>
<evidence type="ECO:0000256" key="5">
    <source>
        <dbReference type="ARBA" id="ARBA00022676"/>
    </source>
</evidence>
<dbReference type="NCBIfam" id="TIGR02095">
    <property type="entry name" value="glgA"/>
    <property type="match status" value="1"/>
</dbReference>
<dbReference type="FunFam" id="3.40.50.2000:FF:000090">
    <property type="entry name" value="Starch synthase, chloroplastic/amyloplastic"/>
    <property type="match status" value="1"/>
</dbReference>
<dbReference type="GO" id="GO:0009507">
    <property type="term" value="C:chloroplast"/>
    <property type="evidence" value="ECO:0007669"/>
    <property type="project" value="UniProtKB-SubCell"/>
</dbReference>
<feature type="region of interest" description="Disordered" evidence="9">
    <location>
        <begin position="603"/>
        <end position="718"/>
    </location>
</feature>
<dbReference type="AlphaFoldDB" id="A0A250X6S9"/>
<comment type="pathway">
    <text evidence="1 8">Glycan biosynthesis; starch biosynthesis.</text>
</comment>
<sequence>MNVANKTSFGKQCTRSRTCTPIQCHMSFRSAYRLSVPSRPVFAPEVLSVETQRAFKPCRATAEPAVATSSNQEKTTNPLNLVFVATEVAPWSKTGGLGDVVGGLPIELAKRGHNVLTIAPRYDQYADGWDTSVVINVDGEDVRFFHAVKKGVHRVFVDHPWFLAKVWGKTGSKLYGPKSGADFVDNHRRFALFNKAAIEATRALPFGFGENCVFIANDWHSALVPVLLKDLYQPRGEFTKAKVAFCIHNIAFQGRMWPETFKEMGLPTSSLSKFAFQDGVPKVYTEEDPMEEDEAPLPKGGMFDKINWMKAGILSADKLITVSPNYATEIMSGADKGVEMHSYLAQKGVEGIVNGMDVEEWDPASDKLLTIKYDKTNVFVGKAAAKEQLQAEAGLPVDGDAPVFAFIGRLEEQKGVDILLAALPKAVAANKKAQIIILGTGKAVLEKQVAALEKSFKGQVKGVVKFSAPLAHLMTAGADFILVPSRFEPCGLIQLHAMQYGTVPLVASTGGLVDTVKEGVTGFHIGALDPEKLVPEDADAVAATITRASQVFSTPLFKEMVNNCISQDLSWAKPARKWEGVIEEMISGVVSVKKETVKVPVANPIPGDKPPSPILAAAPKVSESAAKPPVRTLGLVTSTSSPVSGSESSNGNGSAAPAKGRVGAAGKVPSTPSVSAAASPSNKTSPVVAAPASTTSNGNGAAAAAAPGASKPLISSRT</sequence>
<keyword evidence="13" id="KW-1185">Reference proteome</keyword>
<evidence type="ECO:0000256" key="1">
    <source>
        <dbReference type="ARBA" id="ARBA00004727"/>
    </source>
</evidence>
<dbReference type="PANTHER" id="PTHR45825">
    <property type="entry name" value="GRANULE-BOUND STARCH SYNTHASE 1, CHLOROPLASTIC/AMYLOPLASTIC"/>
    <property type="match status" value="1"/>
</dbReference>
<dbReference type="OrthoDB" id="512920at2759"/>
<dbReference type="GO" id="GO:0009501">
    <property type="term" value="C:amyloplast"/>
    <property type="evidence" value="ECO:0007669"/>
    <property type="project" value="UniProtKB-SubCell"/>
</dbReference>
<evidence type="ECO:0000256" key="4">
    <source>
        <dbReference type="ARBA" id="ARBA00022640"/>
    </source>
</evidence>
<keyword evidence="3 8" id="KW-0150">Chloroplast</keyword>
<feature type="domain" description="Starch synthase catalytic" evidence="11">
    <location>
        <begin position="81"/>
        <end position="344"/>
    </location>
</feature>
<dbReference type="STRING" id="1157962.A0A250X6S9"/>
<name>A0A250X6S9_9CHLO</name>
<feature type="domain" description="Glycosyl transferase family 1" evidence="10">
    <location>
        <begin position="395"/>
        <end position="534"/>
    </location>
</feature>
<keyword evidence="7 8" id="KW-0750">Starch biosynthesis</keyword>